<reference evidence="2" key="2">
    <citation type="submission" date="2022-10" db="EMBL/GenBank/DDBJ databases">
        <authorList>
            <consortium name="ENA_rothamsted_submissions"/>
            <consortium name="culmorum"/>
            <person name="King R."/>
        </authorList>
    </citation>
    <scope>NUCLEOTIDE SEQUENCE</scope>
</reference>
<reference evidence="2" key="1">
    <citation type="submission" date="2022-02" db="EMBL/GenBank/DDBJ databases">
        <authorList>
            <person name="King R."/>
        </authorList>
    </citation>
    <scope>NUCLEOTIDE SEQUENCE</scope>
</reference>
<feature type="region of interest" description="Disordered" evidence="1">
    <location>
        <begin position="38"/>
        <end position="68"/>
    </location>
</feature>
<accession>A0A9P0NAM3</accession>
<dbReference type="EMBL" id="OU899034">
    <property type="protein sequence ID" value="CAH1713554.1"/>
    <property type="molecule type" value="Genomic_DNA"/>
</dbReference>
<name>A0A9P0NAM3_APHGO</name>
<dbReference type="AlphaFoldDB" id="A0A9P0NAM3"/>
<sequence length="143" mass="15895">MISEGSPIAGRCVHWESACDLYSWPPGSALFENHPTSTHVLGPRKGRAAAPIDTARRAGTTEQPRKTNARRAILRRQTLGRQHDCSLSSFWSATASEQVLSRIALVVTNDDSLTERDTPPLLTSPLLLSGRTTRLYEYHLVEW</sequence>
<evidence type="ECO:0000313" key="3">
    <source>
        <dbReference type="Proteomes" id="UP001154329"/>
    </source>
</evidence>
<proteinExistence type="predicted"/>
<organism evidence="2 3">
    <name type="scientific">Aphis gossypii</name>
    <name type="common">Cotton aphid</name>
    <dbReference type="NCBI Taxonomy" id="80765"/>
    <lineage>
        <taxon>Eukaryota</taxon>
        <taxon>Metazoa</taxon>
        <taxon>Ecdysozoa</taxon>
        <taxon>Arthropoda</taxon>
        <taxon>Hexapoda</taxon>
        <taxon>Insecta</taxon>
        <taxon>Pterygota</taxon>
        <taxon>Neoptera</taxon>
        <taxon>Paraneoptera</taxon>
        <taxon>Hemiptera</taxon>
        <taxon>Sternorrhyncha</taxon>
        <taxon>Aphidomorpha</taxon>
        <taxon>Aphidoidea</taxon>
        <taxon>Aphididae</taxon>
        <taxon>Aphidini</taxon>
        <taxon>Aphis</taxon>
        <taxon>Aphis</taxon>
    </lineage>
</organism>
<keyword evidence="3" id="KW-1185">Reference proteome</keyword>
<protein>
    <submittedName>
        <fullName evidence="2">Uncharacterized protein</fullName>
    </submittedName>
</protein>
<dbReference type="Proteomes" id="UP001154329">
    <property type="component" value="Chromosome 1"/>
</dbReference>
<gene>
    <name evidence="2" type="ORF">APHIGO_LOCUS2446</name>
</gene>
<evidence type="ECO:0000256" key="1">
    <source>
        <dbReference type="SAM" id="MobiDB-lite"/>
    </source>
</evidence>
<evidence type="ECO:0000313" key="2">
    <source>
        <dbReference type="EMBL" id="CAH1713554.1"/>
    </source>
</evidence>